<feature type="domain" description="BTB" evidence="1">
    <location>
        <begin position="37"/>
        <end position="110"/>
    </location>
</feature>
<organism evidence="2 3">
    <name type="scientific">Daedalea quercina L-15889</name>
    <dbReference type="NCBI Taxonomy" id="1314783"/>
    <lineage>
        <taxon>Eukaryota</taxon>
        <taxon>Fungi</taxon>
        <taxon>Dikarya</taxon>
        <taxon>Basidiomycota</taxon>
        <taxon>Agaricomycotina</taxon>
        <taxon>Agaricomycetes</taxon>
        <taxon>Polyporales</taxon>
        <taxon>Fomitopsis</taxon>
    </lineage>
</organism>
<keyword evidence="3" id="KW-1185">Reference proteome</keyword>
<evidence type="ECO:0000259" key="1">
    <source>
        <dbReference type="PROSITE" id="PS50097"/>
    </source>
</evidence>
<dbReference type="Pfam" id="PF00651">
    <property type="entry name" value="BTB"/>
    <property type="match status" value="1"/>
</dbReference>
<dbReference type="Proteomes" id="UP000076727">
    <property type="component" value="Unassembled WGS sequence"/>
</dbReference>
<dbReference type="SMART" id="SM00225">
    <property type="entry name" value="BTB"/>
    <property type="match status" value="1"/>
</dbReference>
<dbReference type="PROSITE" id="PS50097">
    <property type="entry name" value="BTB"/>
    <property type="match status" value="1"/>
</dbReference>
<dbReference type="SUPFAM" id="SSF54695">
    <property type="entry name" value="POZ domain"/>
    <property type="match status" value="1"/>
</dbReference>
<dbReference type="AlphaFoldDB" id="A0A165SPH6"/>
<dbReference type="InterPro" id="IPR011333">
    <property type="entry name" value="SKP1/BTB/POZ_sf"/>
</dbReference>
<accession>A0A165SPH6</accession>
<evidence type="ECO:0000313" key="3">
    <source>
        <dbReference type="Proteomes" id="UP000076727"/>
    </source>
</evidence>
<gene>
    <name evidence="2" type="ORF">DAEQUDRAFT_29520</name>
</gene>
<dbReference type="OrthoDB" id="3164835at2759"/>
<proteinExistence type="predicted"/>
<dbReference type="Gene3D" id="3.30.710.10">
    <property type="entry name" value="Potassium Channel Kv1.1, Chain A"/>
    <property type="match status" value="1"/>
</dbReference>
<dbReference type="CDD" id="cd18186">
    <property type="entry name" value="BTB_POZ_ZBTB_KLHL-like"/>
    <property type="match status" value="1"/>
</dbReference>
<protein>
    <recommendedName>
        <fullName evidence="1">BTB domain-containing protein</fullName>
    </recommendedName>
</protein>
<dbReference type="InterPro" id="IPR000210">
    <property type="entry name" value="BTB/POZ_dom"/>
</dbReference>
<reference evidence="2 3" key="1">
    <citation type="journal article" date="2016" name="Mol. Biol. Evol.">
        <title>Comparative Genomics of Early-Diverging Mushroom-Forming Fungi Provides Insights into the Origins of Lignocellulose Decay Capabilities.</title>
        <authorList>
            <person name="Nagy L.G."/>
            <person name="Riley R."/>
            <person name="Tritt A."/>
            <person name="Adam C."/>
            <person name="Daum C."/>
            <person name="Floudas D."/>
            <person name="Sun H."/>
            <person name="Yadav J.S."/>
            <person name="Pangilinan J."/>
            <person name="Larsson K.H."/>
            <person name="Matsuura K."/>
            <person name="Barry K."/>
            <person name="Labutti K."/>
            <person name="Kuo R."/>
            <person name="Ohm R.A."/>
            <person name="Bhattacharya S.S."/>
            <person name="Shirouzu T."/>
            <person name="Yoshinaga Y."/>
            <person name="Martin F.M."/>
            <person name="Grigoriev I.V."/>
            <person name="Hibbett D.S."/>
        </authorList>
    </citation>
    <scope>NUCLEOTIDE SEQUENCE [LARGE SCALE GENOMIC DNA]</scope>
    <source>
        <strain evidence="2 3">L-15889</strain>
    </source>
</reference>
<dbReference type="EMBL" id="KV429041">
    <property type="protein sequence ID" value="KZT72299.1"/>
    <property type="molecule type" value="Genomic_DNA"/>
</dbReference>
<sequence length="329" mass="36775">MTNPPTVPPSFAFTSQDGITSASLVTPASSPFDRADADLILRTADNVDFRVHKLTMRMASEIFEEMFRLGYAAPMEDDADGIPVVRVTEPSHIFDALLHIIYPTQDPVLDAPATACEVLRASLKYEIEVAIAFAQKALLDPKVTGKDPLTVYAAACQMRMPSLALEAAKLSLRHEQIFLAATAPEGLDSLPATILFALMQYREKCKAVMQRFVQDDRTWKSWREFRYFLCEVCDPRPINDDKPPREGTVILDAEHLRVVLRDLLHSLPGPVPDLSEVLLSTMLFMAGSRESTKCESCRMSIVRDVRELHAEISTEIQRVSSQIKLDLVL</sequence>
<evidence type="ECO:0000313" key="2">
    <source>
        <dbReference type="EMBL" id="KZT72299.1"/>
    </source>
</evidence>
<name>A0A165SPH6_9APHY</name>